<name>A0A376C178_9FLAO</name>
<proteinExistence type="predicted"/>
<dbReference type="AlphaFoldDB" id="A0A376C178"/>
<organism evidence="1 2">
    <name type="scientific">Bergeyella zoohelcum</name>
    <dbReference type="NCBI Taxonomy" id="1015"/>
    <lineage>
        <taxon>Bacteria</taxon>
        <taxon>Pseudomonadati</taxon>
        <taxon>Bacteroidota</taxon>
        <taxon>Flavobacteriia</taxon>
        <taxon>Flavobacteriales</taxon>
        <taxon>Weeksellaceae</taxon>
        <taxon>Bergeyella</taxon>
    </lineage>
</organism>
<dbReference type="Proteomes" id="UP000255515">
    <property type="component" value="Unassembled WGS sequence"/>
</dbReference>
<accession>A0A376C178</accession>
<dbReference type="EMBL" id="UFTJ01000002">
    <property type="protein sequence ID" value="SSZ55907.1"/>
    <property type="molecule type" value="Genomic_DNA"/>
</dbReference>
<protein>
    <submittedName>
        <fullName evidence="1">Uncharacterized protein</fullName>
    </submittedName>
</protein>
<evidence type="ECO:0000313" key="1">
    <source>
        <dbReference type="EMBL" id="SSZ55907.1"/>
    </source>
</evidence>
<reference evidence="1 2" key="1">
    <citation type="submission" date="2018-06" db="EMBL/GenBank/DDBJ databases">
        <authorList>
            <consortium name="Pathogen Informatics"/>
            <person name="Doyle S."/>
        </authorList>
    </citation>
    <scope>NUCLEOTIDE SEQUENCE [LARGE SCALE GENOMIC DNA]</scope>
    <source>
        <strain evidence="1 2">NCTC11661</strain>
    </source>
</reference>
<evidence type="ECO:0000313" key="2">
    <source>
        <dbReference type="Proteomes" id="UP000255515"/>
    </source>
</evidence>
<gene>
    <name evidence="1" type="ORF">NCTC11661_01306</name>
</gene>
<sequence length="222" mass="26446">MMVDDYGNLYLQNQSHFNLIKTDTLGNELGRVQLTIPFKVQPIGNHLNIILFSEQAQEIKMYDQYFTEIQKINLQHLGYITAAYLQDSQNLWLIDTANRRIIQYNFRQERVINATTISADITGIKELLFFNNQFFVLRDDFFEVYDSRWNIIFSHALDMPYRLRRENERILIFASQHIWIYEKGQLQMFKDVQKSTLVDKNNSRIFYLQNGQLTTEIIPKSN</sequence>